<keyword evidence="2" id="KW-1185">Reference proteome</keyword>
<dbReference type="AlphaFoldDB" id="A0A0E3ZAZ1"/>
<accession>A0A0E3ZAZ1</accession>
<dbReference type="EMBL" id="CP011280">
    <property type="protein sequence ID" value="AKC95476.1"/>
    <property type="molecule type" value="Genomic_DNA"/>
</dbReference>
<name>A0A0E3ZAZ1_9FUSO</name>
<dbReference type="RefSeq" id="WP_046328582.1">
    <property type="nucleotide sequence ID" value="NZ_CP011280.1"/>
</dbReference>
<dbReference type="Proteomes" id="UP000033103">
    <property type="component" value="Chromosome"/>
</dbReference>
<keyword evidence="1" id="KW-0946">Virion</keyword>
<evidence type="ECO:0000313" key="2">
    <source>
        <dbReference type="Proteomes" id="UP000033103"/>
    </source>
</evidence>
<gene>
    <name evidence="1" type="ORF">VC03_02865</name>
</gene>
<keyword evidence="1" id="KW-0167">Capsid protein</keyword>
<protein>
    <submittedName>
        <fullName evidence="1">Phage coat protein</fullName>
    </submittedName>
</protein>
<dbReference type="InterPro" id="IPR045404">
    <property type="entry name" value="Gp13-like"/>
</dbReference>
<sequence>MAEFNSKTFNAEAFGKYMERIPDTKKQELLRAGVFTGDKNISDTFATQTGQHYAVIPMKGLIGGTPLNYDGKTDITAETTKTYTQGVIALGRAMAWYEEDFSYDITGGVDFMGNVASQVAIYWSNVYQSMLLSILKGVFATKDKEFASHTYDISDKTGEEAKVGATTLNSATAQACGDNKNKFDIVIMHSVVATNLENLQVLTNFKVNDANGMQRDVSLASWNGRTVFIDDSMPMEKVAGGSTGQDTYKYTTYILGRGAFKFADLVVKVPNEMYRNPLVHGGKDQLITRRRFVIAPFGFSFTKTDTVSPSDKELEKGDNWALVKSTDGDKIDVKAIPIARIVSKG</sequence>
<organism evidence="1 2">
    <name type="scientific">Sneathia vaginalis</name>
    <dbReference type="NCBI Taxonomy" id="187101"/>
    <lineage>
        <taxon>Bacteria</taxon>
        <taxon>Fusobacteriati</taxon>
        <taxon>Fusobacteriota</taxon>
        <taxon>Fusobacteriia</taxon>
        <taxon>Fusobacteriales</taxon>
        <taxon>Leptotrichiaceae</taxon>
        <taxon>Sneathia</taxon>
    </lineage>
</organism>
<dbReference type="Pfam" id="PF20036">
    <property type="entry name" value="Gp13-like"/>
    <property type="match status" value="1"/>
</dbReference>
<evidence type="ECO:0000313" key="1">
    <source>
        <dbReference type="EMBL" id="AKC95476.1"/>
    </source>
</evidence>
<proteinExistence type="predicted"/>
<reference evidence="1 2" key="1">
    <citation type="journal article" date="2012" name="BMC Genomics">
        <title>Genomic sequence analysis and characterization of Sneathia amnii sp. nov.</title>
        <authorList>
            <consortium name="Vaginal Microbiome Consortium (additional members)"/>
            <person name="Harwich M.D.Jr."/>
            <person name="Serrano M.G."/>
            <person name="Fettweis J.M."/>
            <person name="Alves J.M."/>
            <person name="Reimers M.A."/>
            <person name="Buck G.A."/>
            <person name="Jefferson K.K."/>
        </authorList>
    </citation>
    <scope>NUCLEOTIDE SEQUENCE [LARGE SCALE GENOMIC DNA]</scope>
    <source>
        <strain evidence="1 2">SN35</strain>
    </source>
</reference>
<dbReference type="PATRIC" id="fig|1069640.6.peg.556"/>
<dbReference type="STRING" id="187101.VC03_02865"/>
<dbReference type="KEGG" id="sns:VC03_02865"/>
<dbReference type="OrthoDB" id="95756at2"/>
<dbReference type="HOGENOM" id="CLU_066432_0_0_0"/>